<keyword evidence="8" id="KW-0443">Lipid metabolism</keyword>
<evidence type="ECO:0000256" key="4">
    <source>
        <dbReference type="ARBA" id="ARBA00022516"/>
    </source>
</evidence>
<dbReference type="GO" id="GO:0016020">
    <property type="term" value="C:membrane"/>
    <property type="evidence" value="ECO:0007669"/>
    <property type="project" value="GOC"/>
</dbReference>
<dbReference type="eggNOG" id="COG0763">
    <property type="taxonomic scope" value="Bacteria"/>
</dbReference>
<evidence type="ECO:0000256" key="8">
    <source>
        <dbReference type="ARBA" id="ARBA00023098"/>
    </source>
</evidence>
<keyword evidence="5" id="KW-0441">Lipid A biosynthesis</keyword>
<dbReference type="KEGG" id="caci:CLOAM1069"/>
<dbReference type="GO" id="GO:0009245">
    <property type="term" value="P:lipid A biosynthetic process"/>
    <property type="evidence" value="ECO:0007669"/>
    <property type="project" value="UniProtKB-UniRule"/>
</dbReference>
<dbReference type="HOGENOM" id="CLU_036577_3_1_0"/>
<evidence type="ECO:0000256" key="2">
    <source>
        <dbReference type="ARBA" id="ARBA00012687"/>
    </source>
</evidence>
<dbReference type="InterPro" id="IPR043148">
    <property type="entry name" value="TagF_C"/>
</dbReference>
<evidence type="ECO:0000256" key="6">
    <source>
        <dbReference type="ARBA" id="ARBA00022676"/>
    </source>
</evidence>
<dbReference type="STRING" id="459349.CLOAM1069"/>
<organism evidence="11 12">
    <name type="scientific">Cloacimonas acidaminovorans (strain Evry)</name>
    <dbReference type="NCBI Taxonomy" id="459349"/>
    <lineage>
        <taxon>Bacteria</taxon>
        <taxon>Pseudomonadati</taxon>
        <taxon>Candidatus Cloacimonadota</taxon>
        <taxon>Candidatus Cloacimonadia</taxon>
        <taxon>Candidatus Cloacimonadales</taxon>
        <taxon>Candidatus Cloacimonadaceae</taxon>
        <taxon>Candidatus Cloacimonas</taxon>
    </lineage>
</organism>
<evidence type="ECO:0000256" key="3">
    <source>
        <dbReference type="ARBA" id="ARBA00020902"/>
    </source>
</evidence>
<keyword evidence="6 11" id="KW-0328">Glycosyltransferase</keyword>
<evidence type="ECO:0000256" key="10">
    <source>
        <dbReference type="NCBIfam" id="TIGR00215"/>
    </source>
</evidence>
<evidence type="ECO:0000313" key="11">
    <source>
        <dbReference type="EMBL" id="CAO80941.1"/>
    </source>
</evidence>
<comment type="catalytic activity">
    <reaction evidence="9">
        <text>a lipid X + a UDP-2-N,3-O-bis[(3R)-3-hydroxyacyl]-alpha-D-glucosamine = a lipid A disaccharide + UDP + H(+)</text>
        <dbReference type="Rhea" id="RHEA:67828"/>
        <dbReference type="ChEBI" id="CHEBI:15378"/>
        <dbReference type="ChEBI" id="CHEBI:58223"/>
        <dbReference type="ChEBI" id="CHEBI:137748"/>
        <dbReference type="ChEBI" id="CHEBI:176338"/>
        <dbReference type="ChEBI" id="CHEBI:176343"/>
        <dbReference type="EC" id="2.4.1.182"/>
    </reaction>
</comment>
<dbReference type="PANTHER" id="PTHR30372:SF4">
    <property type="entry name" value="LIPID-A-DISACCHARIDE SYNTHASE, MITOCHONDRIAL-RELATED"/>
    <property type="match status" value="1"/>
</dbReference>
<protein>
    <recommendedName>
        <fullName evidence="3 10">Lipid-A-disaccharide synthase</fullName>
        <ecNumber evidence="2 10">2.4.1.182</ecNumber>
    </recommendedName>
</protein>
<gene>
    <name evidence="11" type="ordered locus">CLOAM1069</name>
</gene>
<comment type="function">
    <text evidence="1">Condensation of UDP-2,3-diacylglucosamine and 2,3-diacylglucosamine-1-phosphate to form lipid A disaccharide, a precursor of lipid A, a phosphorylated glycolipid that anchors the lipopolysaccharide to the outer membrane of the cell.</text>
</comment>
<keyword evidence="12" id="KW-1185">Reference proteome</keyword>
<proteinExistence type="predicted"/>
<dbReference type="NCBIfam" id="TIGR00215">
    <property type="entry name" value="lpxB"/>
    <property type="match status" value="1"/>
</dbReference>
<dbReference type="GO" id="GO:0008915">
    <property type="term" value="F:lipid-A-disaccharide synthase activity"/>
    <property type="evidence" value="ECO:0007669"/>
    <property type="project" value="UniProtKB-UniRule"/>
</dbReference>
<name>B0VHX0_CLOAI</name>
<dbReference type="Gene3D" id="3.40.50.12580">
    <property type="match status" value="1"/>
</dbReference>
<dbReference type="EC" id="2.4.1.182" evidence="2 10"/>
<dbReference type="InterPro" id="IPR003835">
    <property type="entry name" value="Glyco_trans_19"/>
</dbReference>
<evidence type="ECO:0000256" key="9">
    <source>
        <dbReference type="ARBA" id="ARBA00048975"/>
    </source>
</evidence>
<reference evidence="11 12" key="1">
    <citation type="journal article" date="2008" name="J. Bacteriol.">
        <title>'Candidatus Cloacamonas acidaminovorans': genome sequence reconstruction provides a first glimpse of a new bacterial division.</title>
        <authorList>
            <person name="Pelletier E."/>
            <person name="Kreimeyer A."/>
            <person name="Bocs S."/>
            <person name="Rouy Z."/>
            <person name="Gyapay G."/>
            <person name="Chouari R."/>
            <person name="Riviere D."/>
            <person name="Ganesan A."/>
            <person name="Daegelen P."/>
            <person name="Sghir A."/>
            <person name="Cohen G.N."/>
            <person name="Medigue C."/>
            <person name="Weissenbach J."/>
            <person name="Le Paslier D."/>
        </authorList>
    </citation>
    <scope>NUCLEOTIDE SEQUENCE [LARGE SCALE GENOMIC DNA]</scope>
    <source>
        <strain evidence="12">Evry</strain>
    </source>
</reference>
<sequence length="410" mass="47878">MAFNVFYIFRGNYGSYYCNYFILDGNFSFMIRKERYKIFWLVGESSADLHSELVMKALNDKFGNLTHIGIGGPRMQRQGLKTLFPFEKFAVMGFVEVVKHLFFFLKVQRKLGKLFSTEKFDLAILVDYPGLNLRIAKMADEMRIPVLYFICPQFWAWKHKRVYQLKDSVRYVACILPFEEELLKIHNINCSYVGHPIAEEITFELDRGSFARFFGLDPNKKWIGFFPGSRNNEITKMLPVFLQTAQKWNQTEYQMLFSKSHSVNHQLYMHLIEGQKNIKIIDGYNYEMMKYCELLICTSGTVTLEAAYIGTPLVICYKGSYLSYLIGRIFVRIKHIGLPNIVLDADLLPELIQGEMKPDNIYKAGMQILSDPEKNAQIRKELFKLRAMLSDKHPSQEMPKIVRYLLDTYG</sequence>
<evidence type="ECO:0000256" key="7">
    <source>
        <dbReference type="ARBA" id="ARBA00022679"/>
    </source>
</evidence>
<dbReference type="GO" id="GO:0005543">
    <property type="term" value="F:phospholipid binding"/>
    <property type="evidence" value="ECO:0007669"/>
    <property type="project" value="TreeGrafter"/>
</dbReference>
<evidence type="ECO:0000313" key="12">
    <source>
        <dbReference type="Proteomes" id="UP000002019"/>
    </source>
</evidence>
<dbReference type="SUPFAM" id="SSF53756">
    <property type="entry name" value="UDP-Glycosyltransferase/glycogen phosphorylase"/>
    <property type="match status" value="1"/>
</dbReference>
<dbReference type="EMBL" id="CU466930">
    <property type="protein sequence ID" value="CAO80941.1"/>
    <property type="molecule type" value="Genomic_DNA"/>
</dbReference>
<evidence type="ECO:0000256" key="5">
    <source>
        <dbReference type="ARBA" id="ARBA00022556"/>
    </source>
</evidence>
<dbReference type="PANTHER" id="PTHR30372">
    <property type="entry name" value="LIPID-A-DISACCHARIDE SYNTHASE"/>
    <property type="match status" value="1"/>
</dbReference>
<evidence type="ECO:0000256" key="1">
    <source>
        <dbReference type="ARBA" id="ARBA00002056"/>
    </source>
</evidence>
<dbReference type="AlphaFoldDB" id="B0VHX0"/>
<keyword evidence="4" id="KW-0444">Lipid biosynthesis</keyword>
<dbReference type="CAZy" id="GT19">
    <property type="family name" value="Glycosyltransferase Family 19"/>
</dbReference>
<accession>B0VHX0</accession>
<dbReference type="Proteomes" id="UP000002019">
    <property type="component" value="Chromosome"/>
</dbReference>
<dbReference type="Pfam" id="PF02684">
    <property type="entry name" value="LpxB"/>
    <property type="match status" value="1"/>
</dbReference>
<keyword evidence="7 11" id="KW-0808">Transferase</keyword>